<evidence type="ECO:0000313" key="4">
    <source>
        <dbReference type="Proteomes" id="UP001142057"/>
    </source>
</evidence>
<feature type="chain" id="PRO_5047332949" description="DUF6705 domain-containing protein" evidence="1">
    <location>
        <begin position="24"/>
        <end position="195"/>
    </location>
</feature>
<organism evidence="3 4">
    <name type="scientific">Chryseobacterium pyrolae</name>
    <dbReference type="NCBI Taxonomy" id="2987481"/>
    <lineage>
        <taxon>Bacteria</taxon>
        <taxon>Pseudomonadati</taxon>
        <taxon>Bacteroidota</taxon>
        <taxon>Flavobacteriia</taxon>
        <taxon>Flavobacteriales</taxon>
        <taxon>Weeksellaceae</taxon>
        <taxon>Chryseobacterium group</taxon>
        <taxon>Chryseobacterium</taxon>
    </lineage>
</organism>
<evidence type="ECO:0000259" key="2">
    <source>
        <dbReference type="Pfam" id="PF20448"/>
    </source>
</evidence>
<sequence>MKANYLKTLIAMLCIASTYACQAQQTIYPLLTDTSNIPNNSYIKDLDNEYDSFVGTWKTNLNNKIVILKITKVLQKSLQKLDISYYSDVLIVQYSIQDNNGNIIENNISSNLNDYKIISTLYSKKAHVVKLYYQGGQCQVGWGGINLKMIDPTHFKWNYQPESTVITNKNCSDYPAGGIKINLPYEPSDIIFTKQ</sequence>
<feature type="signal peptide" evidence="1">
    <location>
        <begin position="1"/>
        <end position="23"/>
    </location>
</feature>
<keyword evidence="1" id="KW-0732">Signal</keyword>
<dbReference type="PROSITE" id="PS51257">
    <property type="entry name" value="PROKAR_LIPOPROTEIN"/>
    <property type="match status" value="1"/>
</dbReference>
<name>A0ABT2IKB0_9FLAO</name>
<comment type="caution">
    <text evidence="3">The sequence shown here is derived from an EMBL/GenBank/DDBJ whole genome shotgun (WGS) entry which is preliminary data.</text>
</comment>
<dbReference type="EMBL" id="JANZQH010000008">
    <property type="protein sequence ID" value="MCT2409051.1"/>
    <property type="molecule type" value="Genomic_DNA"/>
</dbReference>
<dbReference type="Proteomes" id="UP001142057">
    <property type="component" value="Unassembled WGS sequence"/>
</dbReference>
<dbReference type="InterPro" id="IPR046551">
    <property type="entry name" value="DUF6705"/>
</dbReference>
<feature type="domain" description="DUF6705" evidence="2">
    <location>
        <begin position="9"/>
        <end position="195"/>
    </location>
</feature>
<gene>
    <name evidence="3" type="ORF">NZD88_16000</name>
</gene>
<dbReference type="Pfam" id="PF20448">
    <property type="entry name" value="DUF6705"/>
    <property type="match status" value="1"/>
</dbReference>
<keyword evidence="4" id="KW-1185">Reference proteome</keyword>
<accession>A0ABT2IKB0</accession>
<proteinExistence type="predicted"/>
<evidence type="ECO:0000256" key="1">
    <source>
        <dbReference type="SAM" id="SignalP"/>
    </source>
</evidence>
<protein>
    <recommendedName>
        <fullName evidence="2">DUF6705 domain-containing protein</fullName>
    </recommendedName>
</protein>
<evidence type="ECO:0000313" key="3">
    <source>
        <dbReference type="EMBL" id="MCT2409051.1"/>
    </source>
</evidence>
<reference evidence="3" key="1">
    <citation type="submission" date="2022-08" db="EMBL/GenBank/DDBJ databases">
        <title>Chryseobacterium antibioticum,isolated from the rhizosphere soil of Pyrola in Tibet.</title>
        <authorList>
            <person name="Kan Y."/>
        </authorList>
    </citation>
    <scope>NUCLEOTIDE SEQUENCE</scope>
    <source>
        <strain evidence="3">Pc2-12</strain>
    </source>
</reference>
<dbReference type="RefSeq" id="WP_259830451.1">
    <property type="nucleotide sequence ID" value="NZ_JANZQH010000008.1"/>
</dbReference>